<dbReference type="NCBIfam" id="TIGR00231">
    <property type="entry name" value="small_GTP"/>
    <property type="match status" value="1"/>
</dbReference>
<dbReference type="SMART" id="SM00176">
    <property type="entry name" value="RAN"/>
    <property type="match status" value="1"/>
</dbReference>
<dbReference type="PROSITE" id="PS51419">
    <property type="entry name" value="RAB"/>
    <property type="match status" value="1"/>
</dbReference>
<evidence type="ECO:0000256" key="1">
    <source>
        <dbReference type="ARBA" id="ARBA00022741"/>
    </source>
</evidence>
<dbReference type="Gene3D" id="3.40.50.300">
    <property type="entry name" value="P-loop containing nucleotide triphosphate hydrolases"/>
    <property type="match status" value="1"/>
</dbReference>
<dbReference type="PROSITE" id="PS51421">
    <property type="entry name" value="RAS"/>
    <property type="match status" value="1"/>
</dbReference>
<dbReference type="InParanoid" id="A9V6L6"/>
<dbReference type="EMBL" id="CH991563">
    <property type="protein sequence ID" value="EDQ86754.1"/>
    <property type="molecule type" value="Genomic_DNA"/>
</dbReference>
<dbReference type="GeneID" id="5893664"/>
<evidence type="ECO:0000256" key="3">
    <source>
        <dbReference type="SAM" id="MobiDB-lite"/>
    </source>
</evidence>
<dbReference type="SMART" id="SM00175">
    <property type="entry name" value="RAB"/>
    <property type="match status" value="1"/>
</dbReference>
<dbReference type="STRING" id="81824.A9V6L6"/>
<dbReference type="InterPro" id="IPR050227">
    <property type="entry name" value="Rab"/>
</dbReference>
<sequence>MASQEDAAETYKIVVLGNGTSGKTSVIRRYCQDGFGNAYNQTIGLDFFMKRLNLPGDKYVTLQIWDIGGQAIGGKMIRNYLENAKGVILVYDITNRDSFEDLADWYQLVVDTCSDSGMPHVGLMANKMDLAHMRAVPAERHDDFAARHQMLSFSVCAKDGSNVDLSFRQLVAKITRISISPAEMEAFRTKRMTAGIVNHPKAPSDPSTVPKPSAATQGKPRSTLCHVM</sequence>
<dbReference type="GO" id="GO:0006886">
    <property type="term" value="P:intracellular protein transport"/>
    <property type="evidence" value="ECO:0000318"/>
    <property type="project" value="GO_Central"/>
</dbReference>
<name>A9V6L6_MONBE</name>
<reference evidence="4 5" key="1">
    <citation type="journal article" date="2008" name="Nature">
        <title>The genome of the choanoflagellate Monosiga brevicollis and the origin of metazoans.</title>
        <authorList>
            <consortium name="JGI Sequencing"/>
            <person name="King N."/>
            <person name="Westbrook M.J."/>
            <person name="Young S.L."/>
            <person name="Kuo A."/>
            <person name="Abedin M."/>
            <person name="Chapman J."/>
            <person name="Fairclough S."/>
            <person name="Hellsten U."/>
            <person name="Isogai Y."/>
            <person name="Letunic I."/>
            <person name="Marr M."/>
            <person name="Pincus D."/>
            <person name="Putnam N."/>
            <person name="Rokas A."/>
            <person name="Wright K.J."/>
            <person name="Zuzow R."/>
            <person name="Dirks W."/>
            <person name="Good M."/>
            <person name="Goodstein D."/>
            <person name="Lemons D."/>
            <person name="Li W."/>
            <person name="Lyons J.B."/>
            <person name="Morris A."/>
            <person name="Nichols S."/>
            <person name="Richter D.J."/>
            <person name="Salamov A."/>
            <person name="Bork P."/>
            <person name="Lim W.A."/>
            <person name="Manning G."/>
            <person name="Miller W.T."/>
            <person name="McGinnis W."/>
            <person name="Shapiro H."/>
            <person name="Tjian R."/>
            <person name="Grigoriev I.V."/>
            <person name="Rokhsar D."/>
        </authorList>
    </citation>
    <scope>NUCLEOTIDE SEQUENCE [LARGE SCALE GENOMIC DNA]</scope>
    <source>
        <strain evidence="5">MX1 / ATCC 50154</strain>
    </source>
</reference>
<dbReference type="InterPro" id="IPR005225">
    <property type="entry name" value="Small_GTP-bd"/>
</dbReference>
<dbReference type="PROSITE" id="PS51417">
    <property type="entry name" value="ARF"/>
    <property type="match status" value="1"/>
</dbReference>
<dbReference type="PRINTS" id="PR00449">
    <property type="entry name" value="RASTRNSFRMNG"/>
</dbReference>
<dbReference type="OMA" id="YKNVNLH"/>
<keyword evidence="2" id="KW-0342">GTP-binding</keyword>
<dbReference type="AlphaFoldDB" id="A9V6L6"/>
<dbReference type="Proteomes" id="UP000001357">
    <property type="component" value="Unassembled WGS sequence"/>
</dbReference>
<accession>A9V6L6</accession>
<dbReference type="GO" id="GO:0012505">
    <property type="term" value="C:endomembrane system"/>
    <property type="evidence" value="ECO:0000318"/>
    <property type="project" value="GO_Central"/>
</dbReference>
<dbReference type="SUPFAM" id="SSF52540">
    <property type="entry name" value="P-loop containing nucleoside triphosphate hydrolases"/>
    <property type="match status" value="1"/>
</dbReference>
<dbReference type="GO" id="GO:0003924">
    <property type="term" value="F:GTPase activity"/>
    <property type="evidence" value="ECO:0000318"/>
    <property type="project" value="GO_Central"/>
</dbReference>
<dbReference type="InterPro" id="IPR027417">
    <property type="entry name" value="P-loop_NTPase"/>
</dbReference>
<feature type="region of interest" description="Disordered" evidence="3">
    <location>
        <begin position="198"/>
        <end position="228"/>
    </location>
</feature>
<dbReference type="FunFam" id="3.40.50.300:FF:001508">
    <property type="entry name" value="Small GTP-binding protein Rab28, putative"/>
    <property type="match status" value="1"/>
</dbReference>
<organism evidence="4 5">
    <name type="scientific">Monosiga brevicollis</name>
    <name type="common">Choanoflagellate</name>
    <dbReference type="NCBI Taxonomy" id="81824"/>
    <lineage>
        <taxon>Eukaryota</taxon>
        <taxon>Choanoflagellata</taxon>
        <taxon>Craspedida</taxon>
        <taxon>Salpingoecidae</taxon>
        <taxon>Monosiga</taxon>
    </lineage>
</organism>
<dbReference type="GO" id="GO:0005525">
    <property type="term" value="F:GTP binding"/>
    <property type="evidence" value="ECO:0007669"/>
    <property type="project" value="UniProtKB-KW"/>
</dbReference>
<protein>
    <recommendedName>
        <fullName evidence="6">Ras-related protein Rab-28</fullName>
    </recommendedName>
</protein>
<dbReference type="RefSeq" id="XP_001748299.1">
    <property type="nucleotide sequence ID" value="XM_001748247.1"/>
</dbReference>
<dbReference type="Pfam" id="PF00071">
    <property type="entry name" value="Ras"/>
    <property type="match status" value="1"/>
</dbReference>
<dbReference type="KEGG" id="mbr:MONBRDRAFT_27837"/>
<dbReference type="SMART" id="SM00174">
    <property type="entry name" value="RHO"/>
    <property type="match status" value="1"/>
</dbReference>
<evidence type="ECO:0000256" key="2">
    <source>
        <dbReference type="ARBA" id="ARBA00023134"/>
    </source>
</evidence>
<gene>
    <name evidence="4" type="ORF">MONBRDRAFT_27837</name>
</gene>
<dbReference type="InterPro" id="IPR001806">
    <property type="entry name" value="Small_GTPase"/>
</dbReference>
<keyword evidence="1" id="KW-0547">Nucleotide-binding</keyword>
<proteinExistence type="predicted"/>
<evidence type="ECO:0008006" key="6">
    <source>
        <dbReference type="Google" id="ProtNLM"/>
    </source>
</evidence>
<keyword evidence="5" id="KW-1185">Reference proteome</keyword>
<dbReference type="SMART" id="SM00173">
    <property type="entry name" value="RAS"/>
    <property type="match status" value="1"/>
</dbReference>
<dbReference type="FunCoup" id="A9V6L6">
    <property type="interactions" value="365"/>
</dbReference>
<dbReference type="eggNOG" id="KOG0078">
    <property type="taxonomic scope" value="Eukaryota"/>
</dbReference>
<evidence type="ECO:0000313" key="4">
    <source>
        <dbReference type="EMBL" id="EDQ86754.1"/>
    </source>
</evidence>
<evidence type="ECO:0000313" key="5">
    <source>
        <dbReference type="Proteomes" id="UP000001357"/>
    </source>
</evidence>
<dbReference type="PANTHER" id="PTHR47977">
    <property type="entry name" value="RAS-RELATED PROTEIN RAB"/>
    <property type="match status" value="1"/>
</dbReference>